<protein>
    <recommendedName>
        <fullName evidence="9">Fucolectin tachylectin-4 pentraxin-1 domain-containing protein</fullName>
    </recommendedName>
</protein>
<dbReference type="SMART" id="SM00607">
    <property type="entry name" value="FTP"/>
    <property type="match status" value="3"/>
</dbReference>
<feature type="compositionally biased region" description="Basic and acidic residues" evidence="8">
    <location>
        <begin position="320"/>
        <end position="333"/>
    </location>
</feature>
<dbReference type="EMBL" id="AFYH01265994">
    <property type="status" value="NOT_ANNOTATED_CDS"/>
    <property type="molecule type" value="Genomic_DNA"/>
</dbReference>
<dbReference type="Pfam" id="PF22633">
    <property type="entry name" value="F5_F8_type_C_2"/>
    <property type="match status" value="3"/>
</dbReference>
<dbReference type="Proteomes" id="UP000008672">
    <property type="component" value="Unassembled WGS sequence"/>
</dbReference>
<reference evidence="11" key="1">
    <citation type="submission" date="2011-08" db="EMBL/GenBank/DDBJ databases">
        <title>The draft genome of Latimeria chalumnae.</title>
        <authorList>
            <person name="Di Palma F."/>
            <person name="Alfoldi J."/>
            <person name="Johnson J."/>
            <person name="Berlin A."/>
            <person name="Gnerre S."/>
            <person name="Jaffe D."/>
            <person name="MacCallum I."/>
            <person name="Young S."/>
            <person name="Walker B.J."/>
            <person name="Lander E."/>
            <person name="Lindblad-Toh K."/>
        </authorList>
    </citation>
    <scope>NUCLEOTIDE SEQUENCE [LARGE SCALE GENOMIC DNA]</scope>
    <source>
        <strain evidence="11">Wild caught</strain>
    </source>
</reference>
<evidence type="ECO:0000256" key="8">
    <source>
        <dbReference type="SAM" id="MobiDB-lite"/>
    </source>
</evidence>
<dbReference type="OMA" id="AIGQNGH"/>
<keyword evidence="6" id="KW-0106">Calcium</keyword>
<feature type="domain" description="Fucolectin tachylectin-4 pentraxin-1" evidence="9">
    <location>
        <begin position="305"/>
        <end position="447"/>
    </location>
</feature>
<dbReference type="EMBL" id="AFYH01265995">
    <property type="status" value="NOT_ANNOTATED_CDS"/>
    <property type="molecule type" value="Genomic_DNA"/>
</dbReference>
<reference evidence="10" key="2">
    <citation type="submission" date="2025-08" db="UniProtKB">
        <authorList>
            <consortium name="Ensembl"/>
        </authorList>
    </citation>
    <scope>IDENTIFICATION</scope>
</reference>
<comment type="subunit">
    <text evidence="3">Homotrimer.</text>
</comment>
<accession>H2ZTD6</accession>
<proteinExistence type="inferred from homology"/>
<dbReference type="GO" id="GO:0010185">
    <property type="term" value="P:regulation of cellular defense response"/>
    <property type="evidence" value="ECO:0007669"/>
    <property type="project" value="UniProtKB-ARBA"/>
</dbReference>
<keyword evidence="4" id="KW-0479">Metal-binding</keyword>
<evidence type="ECO:0000256" key="6">
    <source>
        <dbReference type="ARBA" id="ARBA00022837"/>
    </source>
</evidence>
<comment type="function">
    <text evidence="1">Acts as a defensive agent. Recognizes blood group fucosylated oligosaccharides including A, B, H and Lewis B-type antigens. Does not recognize Lewis A antigen and has low affinity for monovalent haptens.</text>
</comment>
<keyword evidence="5" id="KW-0430">Lectin</keyword>
<evidence type="ECO:0000313" key="11">
    <source>
        <dbReference type="Proteomes" id="UP000008672"/>
    </source>
</evidence>
<dbReference type="Bgee" id="ENSLACG00000000587">
    <property type="expression patterns" value="Expressed in pelvic fin and 3 other cell types or tissues"/>
</dbReference>
<evidence type="ECO:0000256" key="1">
    <source>
        <dbReference type="ARBA" id="ARBA00002219"/>
    </source>
</evidence>
<organism evidence="10 11">
    <name type="scientific">Latimeria chalumnae</name>
    <name type="common">Coelacanth</name>
    <dbReference type="NCBI Taxonomy" id="7897"/>
    <lineage>
        <taxon>Eukaryota</taxon>
        <taxon>Metazoa</taxon>
        <taxon>Chordata</taxon>
        <taxon>Craniata</taxon>
        <taxon>Vertebrata</taxon>
        <taxon>Euteleostomi</taxon>
        <taxon>Coelacanthiformes</taxon>
        <taxon>Coelacanthidae</taxon>
        <taxon>Latimeria</taxon>
    </lineage>
</organism>
<dbReference type="Ensembl" id="ENSLACT00000000663.1">
    <property type="protein sequence ID" value="ENSLACP00000000657.1"/>
    <property type="gene ID" value="ENSLACG00000000587.1"/>
</dbReference>
<dbReference type="EMBL" id="AFYH01265997">
    <property type="status" value="NOT_ANNOTATED_CDS"/>
    <property type="molecule type" value="Genomic_DNA"/>
</dbReference>
<keyword evidence="7" id="KW-1015">Disulfide bond</keyword>
<comment type="similarity">
    <text evidence="2">Belongs to the fucolectin family.</text>
</comment>
<dbReference type="EMBL" id="AFYH01265993">
    <property type="status" value="NOT_ANNOTATED_CDS"/>
    <property type="molecule type" value="Genomic_DNA"/>
</dbReference>
<dbReference type="InterPro" id="IPR051941">
    <property type="entry name" value="BG_Antigen-Binding_Lectin"/>
</dbReference>
<dbReference type="PANTHER" id="PTHR45713">
    <property type="entry name" value="FTP DOMAIN-CONTAINING PROTEIN"/>
    <property type="match status" value="1"/>
</dbReference>
<feature type="region of interest" description="Disordered" evidence="8">
    <location>
        <begin position="302"/>
        <end position="333"/>
    </location>
</feature>
<evidence type="ECO:0000256" key="5">
    <source>
        <dbReference type="ARBA" id="ARBA00022734"/>
    </source>
</evidence>
<dbReference type="InterPro" id="IPR006585">
    <property type="entry name" value="FTP1"/>
</dbReference>
<dbReference type="InParanoid" id="H2ZTD6"/>
<evidence type="ECO:0000313" key="10">
    <source>
        <dbReference type="Ensembl" id="ENSLACP00000000657.1"/>
    </source>
</evidence>
<evidence type="ECO:0000256" key="2">
    <source>
        <dbReference type="ARBA" id="ARBA00010147"/>
    </source>
</evidence>
<name>H2ZTD6_LATCH</name>
<feature type="domain" description="Fucolectin tachylectin-4 pentraxin-1" evidence="9">
    <location>
        <begin position="4"/>
        <end position="146"/>
    </location>
</feature>
<dbReference type="EMBL" id="AFYH01265992">
    <property type="status" value="NOT_ANNOTATED_CDS"/>
    <property type="molecule type" value="Genomic_DNA"/>
</dbReference>
<dbReference type="Gene3D" id="2.60.120.260">
    <property type="entry name" value="Galactose-binding domain-like"/>
    <property type="match status" value="3"/>
</dbReference>
<dbReference type="GeneTree" id="ENSGT01060000248575"/>
<feature type="domain" description="Fucolectin tachylectin-4 pentraxin-1" evidence="9">
    <location>
        <begin position="157"/>
        <end position="299"/>
    </location>
</feature>
<dbReference type="GO" id="GO:0046872">
    <property type="term" value="F:metal ion binding"/>
    <property type="evidence" value="ECO:0007669"/>
    <property type="project" value="UniProtKB-KW"/>
</dbReference>
<evidence type="ECO:0000256" key="4">
    <source>
        <dbReference type="ARBA" id="ARBA00022723"/>
    </source>
</evidence>
<reference evidence="10" key="3">
    <citation type="submission" date="2025-09" db="UniProtKB">
        <authorList>
            <consortium name="Ensembl"/>
        </authorList>
    </citation>
    <scope>IDENTIFICATION</scope>
</reference>
<dbReference type="HOGENOM" id="CLU_036681_0_0_1"/>
<evidence type="ECO:0000259" key="9">
    <source>
        <dbReference type="SMART" id="SM00607"/>
    </source>
</evidence>
<evidence type="ECO:0000256" key="7">
    <source>
        <dbReference type="ARBA" id="ARBA00023157"/>
    </source>
</evidence>
<evidence type="ECO:0000256" key="3">
    <source>
        <dbReference type="ARBA" id="ARBA00011233"/>
    </source>
</evidence>
<dbReference type="SUPFAM" id="SSF49785">
    <property type="entry name" value="Galactose-binding domain-like"/>
    <property type="match status" value="3"/>
</dbReference>
<keyword evidence="11" id="KW-1185">Reference proteome</keyword>
<dbReference type="PANTHER" id="PTHR45713:SF11">
    <property type="entry name" value="FUCOLECTIN TACHYLECTIN-4 PENTRAXIN-1 DOMAIN-CONTAINING PROTEIN"/>
    <property type="match status" value="1"/>
</dbReference>
<dbReference type="EMBL" id="AFYH01265998">
    <property type="status" value="NOT_ANNOTATED_CDS"/>
    <property type="molecule type" value="Genomic_DNA"/>
</dbReference>
<dbReference type="GO" id="GO:0042806">
    <property type="term" value="F:fucose binding"/>
    <property type="evidence" value="ECO:0007669"/>
    <property type="project" value="UniProtKB-ARBA"/>
</dbReference>
<dbReference type="GO" id="GO:0001868">
    <property type="term" value="P:regulation of complement activation, lectin pathway"/>
    <property type="evidence" value="ECO:0007669"/>
    <property type="project" value="UniProtKB-ARBA"/>
</dbReference>
<dbReference type="AlphaFoldDB" id="H2ZTD6"/>
<dbReference type="eggNOG" id="ENOG502QQVA">
    <property type="taxonomic scope" value="Eukaryota"/>
</dbReference>
<dbReference type="InterPro" id="IPR008979">
    <property type="entry name" value="Galactose-bd-like_sf"/>
</dbReference>
<dbReference type="EMBL" id="AFYH01265996">
    <property type="status" value="NOT_ANNOTATED_CDS"/>
    <property type="molecule type" value="Genomic_DNA"/>
</dbReference>
<sequence>FFKEKNVAVHGKATQSSTYEGSGAADHAIDNNKNTDYFADSCTATQKDLGPWWRVDLEQSYKVYAVAITHRGDCCHDRMNGALIRVGNSLDNEGNDNPICGAVILAKAGATDTFCCDYMEGRYVTIQIPGRNEFLTLCEVEVLIVPTGEQCLQFPNDKNIALQGKAIQSSTYDEKGAAENAVDGNKNTNYFAGSCAATKEDISPWWSLDLQESYKISMITITSQGLCCPECMMGAVVRVGYLPDSNDNRNPICGSIVSEQTESTLVFCCNGMQGRYVTVHIPGHTGQLTLCEVEVLGAPNPNQEKKNIAPWGKASQSSTLDRKGSADNAIDGKTDSDYATGSCSATQKESDPWWTLDLGQSHHISAITITNRGDCCEEQLKGAVIYIGNSLDNDDNPACGTIASVHAGSKQNFCCSGMKGRYVSIQIPKRMDYLTLCEVEVMGVPVEEQC</sequence>